<gene>
    <name evidence="2" type="ORF">BZG36_05777</name>
</gene>
<proteinExistence type="predicted"/>
<dbReference type="Proteomes" id="UP000242875">
    <property type="component" value="Unassembled WGS sequence"/>
</dbReference>
<reference evidence="2 3" key="1">
    <citation type="journal article" date="2017" name="Mycologia">
        <title>Bifiguratus adelaidae, gen. et sp. nov., a new member of Mucoromycotina in endophytic and soil-dwelling habitats.</title>
        <authorList>
            <person name="Torres-Cruz T.J."/>
            <person name="Billingsley Tobias T.L."/>
            <person name="Almatruk M."/>
            <person name="Hesse C."/>
            <person name="Kuske C.R."/>
            <person name="Desiro A."/>
            <person name="Benucci G.M."/>
            <person name="Bonito G."/>
            <person name="Stajich J.E."/>
            <person name="Dunlap C."/>
            <person name="Arnold A.E."/>
            <person name="Porras-Alfaro A."/>
        </authorList>
    </citation>
    <scope>NUCLEOTIDE SEQUENCE [LARGE SCALE GENOMIC DNA]</scope>
    <source>
        <strain evidence="2 3">AZ0501</strain>
    </source>
</reference>
<evidence type="ECO:0000313" key="3">
    <source>
        <dbReference type="Proteomes" id="UP000242875"/>
    </source>
</evidence>
<protein>
    <submittedName>
        <fullName evidence="2">Uncharacterized protein</fullName>
    </submittedName>
</protein>
<evidence type="ECO:0000313" key="2">
    <source>
        <dbReference type="EMBL" id="OZJ01367.1"/>
    </source>
</evidence>
<evidence type="ECO:0000256" key="1">
    <source>
        <dbReference type="SAM" id="SignalP"/>
    </source>
</evidence>
<sequence length="181" mass="19957">MRFVCLTSLVLLVSLTIQAAVPPQSSIDTAFDIDDLSTLNQLVQAKAIIDPSAIEQVILAKKIQRVLEEEAAGTESQASQDEFNKEMLAHLLHSEKMYKVVQALIGNKNMQERMQGILLVPYTARSPIGDMSAENVARWLSQVRDTSVPPLSPEEEAMIGRAFAGAVPETNPRKRDLETLN</sequence>
<dbReference type="AlphaFoldDB" id="A0A261XSL8"/>
<feature type="chain" id="PRO_5012763196" evidence="1">
    <location>
        <begin position="20"/>
        <end position="181"/>
    </location>
</feature>
<accession>A0A261XSL8</accession>
<dbReference type="EMBL" id="MVBO01000452">
    <property type="protein sequence ID" value="OZJ01367.1"/>
    <property type="molecule type" value="Genomic_DNA"/>
</dbReference>
<keyword evidence="3" id="KW-1185">Reference proteome</keyword>
<keyword evidence="1" id="KW-0732">Signal</keyword>
<comment type="caution">
    <text evidence="2">The sequence shown here is derived from an EMBL/GenBank/DDBJ whole genome shotgun (WGS) entry which is preliminary data.</text>
</comment>
<name>A0A261XSL8_9FUNG</name>
<organism evidence="2 3">
    <name type="scientific">Bifiguratus adelaidae</name>
    <dbReference type="NCBI Taxonomy" id="1938954"/>
    <lineage>
        <taxon>Eukaryota</taxon>
        <taxon>Fungi</taxon>
        <taxon>Fungi incertae sedis</taxon>
        <taxon>Mucoromycota</taxon>
        <taxon>Mucoromycotina</taxon>
        <taxon>Endogonomycetes</taxon>
        <taxon>Endogonales</taxon>
        <taxon>Endogonales incertae sedis</taxon>
        <taxon>Bifiguratus</taxon>
    </lineage>
</organism>
<feature type="signal peptide" evidence="1">
    <location>
        <begin position="1"/>
        <end position="19"/>
    </location>
</feature>